<dbReference type="GO" id="GO:0015295">
    <property type="term" value="F:solute:proton symporter activity"/>
    <property type="evidence" value="ECO:0007669"/>
    <property type="project" value="TreeGrafter"/>
</dbReference>
<feature type="transmembrane region" description="Helical" evidence="8">
    <location>
        <begin position="30"/>
        <end position="47"/>
    </location>
</feature>
<comment type="caution">
    <text evidence="9">The sequence shown here is derived from an EMBL/GenBank/DDBJ whole genome shotgun (WGS) entry which is preliminary data.</text>
</comment>
<feature type="transmembrane region" description="Helical" evidence="8">
    <location>
        <begin position="195"/>
        <end position="217"/>
    </location>
</feature>
<keyword evidence="3 8" id="KW-0813">Transport</keyword>
<feature type="transmembrane region" description="Helical" evidence="8">
    <location>
        <begin position="103"/>
        <end position="123"/>
    </location>
</feature>
<evidence type="ECO:0000256" key="3">
    <source>
        <dbReference type="ARBA" id="ARBA00022448"/>
    </source>
</evidence>
<comment type="caution">
    <text evidence="8">Lacks conserved residue(s) required for the propagation of feature annotation.</text>
</comment>
<evidence type="ECO:0000256" key="8">
    <source>
        <dbReference type="RuleBase" id="RU365092"/>
    </source>
</evidence>
<feature type="transmembrane region" description="Helical" evidence="8">
    <location>
        <begin position="527"/>
        <end position="546"/>
    </location>
</feature>
<evidence type="ECO:0000256" key="7">
    <source>
        <dbReference type="ARBA" id="ARBA00023136"/>
    </source>
</evidence>
<comment type="similarity">
    <text evidence="2 8">Belongs to the lactate permease family.</text>
</comment>
<evidence type="ECO:0000256" key="5">
    <source>
        <dbReference type="ARBA" id="ARBA00022692"/>
    </source>
</evidence>
<feature type="transmembrane region" description="Helical" evidence="8">
    <location>
        <begin position="258"/>
        <end position="278"/>
    </location>
</feature>
<gene>
    <name evidence="9" type="ORF">FXV77_04110</name>
</gene>
<dbReference type="PANTHER" id="PTHR30003">
    <property type="entry name" value="L-LACTATE PERMEASE"/>
    <property type="match status" value="1"/>
</dbReference>
<dbReference type="AlphaFoldDB" id="A0A5D4HHX8"/>
<evidence type="ECO:0000313" key="9">
    <source>
        <dbReference type="EMBL" id="TYR38470.1"/>
    </source>
</evidence>
<dbReference type="GO" id="GO:0005886">
    <property type="term" value="C:plasma membrane"/>
    <property type="evidence" value="ECO:0007669"/>
    <property type="project" value="UniProtKB-SubCell"/>
</dbReference>
<dbReference type="PANTHER" id="PTHR30003:SF0">
    <property type="entry name" value="GLYCOLATE PERMEASE GLCA-RELATED"/>
    <property type="match status" value="1"/>
</dbReference>
<feature type="transmembrane region" description="Helical" evidence="8">
    <location>
        <begin position="129"/>
        <end position="149"/>
    </location>
</feature>
<comment type="subcellular location">
    <subcellularLocation>
        <location evidence="1 8">Cell membrane</location>
        <topology evidence="1 8">Multi-pass membrane protein</topology>
    </subcellularLocation>
</comment>
<feature type="transmembrane region" description="Helical" evidence="8">
    <location>
        <begin position="402"/>
        <end position="421"/>
    </location>
</feature>
<dbReference type="InterPro" id="IPR003804">
    <property type="entry name" value="Lactate_perm"/>
</dbReference>
<accession>A0A5D4HHX8</accession>
<evidence type="ECO:0000256" key="1">
    <source>
        <dbReference type="ARBA" id="ARBA00004651"/>
    </source>
</evidence>
<keyword evidence="10" id="KW-1185">Reference proteome</keyword>
<keyword evidence="6 8" id="KW-1133">Transmembrane helix</keyword>
<dbReference type="EMBL" id="VTAV01000001">
    <property type="protein sequence ID" value="TYR38470.1"/>
    <property type="molecule type" value="Genomic_DNA"/>
</dbReference>
<dbReference type="GO" id="GO:0015129">
    <property type="term" value="F:lactate transmembrane transporter activity"/>
    <property type="evidence" value="ECO:0007669"/>
    <property type="project" value="UniProtKB-UniRule"/>
</dbReference>
<protein>
    <recommendedName>
        <fullName evidence="8">L-lactate permease</fullName>
    </recommendedName>
</protein>
<feature type="transmembrane region" description="Helical" evidence="8">
    <location>
        <begin position="53"/>
        <end position="82"/>
    </location>
</feature>
<feature type="transmembrane region" description="Helical" evidence="8">
    <location>
        <begin position="444"/>
        <end position="465"/>
    </location>
</feature>
<feature type="transmembrane region" description="Helical" evidence="8">
    <location>
        <begin position="486"/>
        <end position="507"/>
    </location>
</feature>
<evidence type="ECO:0000256" key="2">
    <source>
        <dbReference type="ARBA" id="ARBA00010100"/>
    </source>
</evidence>
<sequence>MTLFMQAILAFCPIFIAMVLLIGLRVPARYAMPVVLIVTAGIGIFIWEMDVLVIVASAIQGLFITVDVLYIIVGALLLLSVLKYSGGLEAIRYHFTLISSDKRVQIVIIGWLFGSFMEGASGFGTPAAVIAPLLVALRFPAMAAVLVGLMVQSTAVTFGAIGTPILIGVNNGLAADSIDAAEKLLFIQEVTAQASIIHGIVGTFIPWFMMVMVILSFGKKSDRKKCITIAPFAIFSGLAFTIPYMLTAIFFGPEFPSLLGAMVGLILVVVAVKYKFLLPKDTWDFPEKDNWPESWSGNIQVDENKSFDTSIGLFKTLLPYLLVSVLLVITRREEWGIGDLLKKFNISWPFIFGTDISANSTPLYLPGTMLILAALFAVFLYKMPNKNFNKAFKEALHTSFKAAFVLMFTIPMVRIYINSGINNSDLMSMPVALAEWTASKATSIWPLVSPFIGALGAFIAGSNTVSNLMFTEFQYNVASKLGYSEVLIVSLQAVGAAAGNMVAIHNIVAVSAVVGLMNKEGMLIRKAIIPTLYYLLFAGILGMILTL</sequence>
<proteinExistence type="inferred from homology"/>
<feature type="transmembrane region" description="Helical" evidence="8">
    <location>
        <begin position="229"/>
        <end position="252"/>
    </location>
</feature>
<dbReference type="Pfam" id="PF02652">
    <property type="entry name" value="Lactate_perm"/>
    <property type="match status" value="1"/>
</dbReference>
<feature type="transmembrane region" description="Helical" evidence="8">
    <location>
        <begin position="312"/>
        <end position="330"/>
    </location>
</feature>
<evidence type="ECO:0000256" key="4">
    <source>
        <dbReference type="ARBA" id="ARBA00022475"/>
    </source>
</evidence>
<feature type="transmembrane region" description="Helical" evidence="8">
    <location>
        <begin position="6"/>
        <end position="23"/>
    </location>
</feature>
<keyword evidence="7 8" id="KW-0472">Membrane</keyword>
<evidence type="ECO:0000256" key="6">
    <source>
        <dbReference type="ARBA" id="ARBA00022989"/>
    </source>
</evidence>
<reference evidence="9 10" key="1">
    <citation type="submission" date="2019-08" db="EMBL/GenBank/DDBJ databases">
        <title>Phlebobacter frassis gen. nov. sp. nov., a new member of family Sphingobacteriaceae isolated from sand fly rearing media.</title>
        <authorList>
            <person name="Kakumanu M.L."/>
            <person name="Marayati B.F."/>
            <person name="Wada-Katsumata A."/>
            <person name="Wasserberg G."/>
            <person name="Schal C."/>
            <person name="Apperson C.S."/>
            <person name="Ponnusamy L."/>
        </authorList>
    </citation>
    <scope>NUCLEOTIDE SEQUENCE [LARGE SCALE GENOMIC DNA]</scope>
    <source>
        <strain evidence="9 10">SSI9</strain>
    </source>
</reference>
<keyword evidence="5 8" id="KW-0812">Transmembrane</keyword>
<organism evidence="9 10">
    <name type="scientific">Sphingobacterium phlebotomi</name>
    <dbReference type="NCBI Taxonomy" id="2605433"/>
    <lineage>
        <taxon>Bacteria</taxon>
        <taxon>Pseudomonadati</taxon>
        <taxon>Bacteroidota</taxon>
        <taxon>Sphingobacteriia</taxon>
        <taxon>Sphingobacteriales</taxon>
        <taxon>Sphingobacteriaceae</taxon>
        <taxon>Sphingobacterium</taxon>
    </lineage>
</organism>
<name>A0A5D4HHX8_9SPHI</name>
<feature type="transmembrane region" description="Helical" evidence="8">
    <location>
        <begin position="363"/>
        <end position="381"/>
    </location>
</feature>
<comment type="function">
    <text evidence="8">Uptake of L-lactate across the membrane. Can also transport D-lactate and glycolate.</text>
</comment>
<keyword evidence="4 8" id="KW-1003">Cell membrane</keyword>
<evidence type="ECO:0000313" key="10">
    <source>
        <dbReference type="Proteomes" id="UP000322362"/>
    </source>
</evidence>
<feature type="transmembrane region" description="Helical" evidence="8">
    <location>
        <begin position="156"/>
        <end position="175"/>
    </location>
</feature>
<dbReference type="Proteomes" id="UP000322362">
    <property type="component" value="Unassembled WGS sequence"/>
</dbReference>